<protein>
    <submittedName>
        <fullName evidence="2">Uncharacterized protein</fullName>
    </submittedName>
</protein>
<feature type="compositionally biased region" description="Basic and acidic residues" evidence="1">
    <location>
        <begin position="92"/>
        <end position="108"/>
    </location>
</feature>
<comment type="caution">
    <text evidence="2">The sequence shown here is derived from an EMBL/GenBank/DDBJ whole genome shotgun (WGS) entry which is preliminary data.</text>
</comment>
<feature type="compositionally biased region" description="Polar residues" evidence="1">
    <location>
        <begin position="72"/>
        <end position="88"/>
    </location>
</feature>
<feature type="compositionally biased region" description="Low complexity" evidence="1">
    <location>
        <begin position="9"/>
        <end position="21"/>
    </location>
</feature>
<feature type="region of interest" description="Disordered" evidence="1">
    <location>
        <begin position="72"/>
        <end position="108"/>
    </location>
</feature>
<evidence type="ECO:0000256" key="1">
    <source>
        <dbReference type="SAM" id="MobiDB-lite"/>
    </source>
</evidence>
<evidence type="ECO:0000313" key="2">
    <source>
        <dbReference type="EMBL" id="NOH73324.1"/>
    </source>
</evidence>
<gene>
    <name evidence="2" type="ORF">F0225_18580</name>
</gene>
<dbReference type="EMBL" id="VTXC01000083">
    <property type="protein sequence ID" value="NOH73324.1"/>
    <property type="molecule type" value="Genomic_DNA"/>
</dbReference>
<name>A0A7Y4EG04_9VIBR</name>
<accession>A0A7Y4EG04</accession>
<dbReference type="AlphaFoldDB" id="A0A7Y4EG04"/>
<evidence type="ECO:0000313" key="3">
    <source>
        <dbReference type="Proteomes" id="UP000565719"/>
    </source>
</evidence>
<organism evidence="2 3">
    <name type="scientific">Vibrio pectenicida</name>
    <dbReference type="NCBI Taxonomy" id="62763"/>
    <lineage>
        <taxon>Bacteria</taxon>
        <taxon>Pseudomonadati</taxon>
        <taxon>Pseudomonadota</taxon>
        <taxon>Gammaproteobacteria</taxon>
        <taxon>Vibrionales</taxon>
        <taxon>Vibrionaceae</taxon>
        <taxon>Vibrio</taxon>
    </lineage>
</organism>
<feature type="region of interest" description="Disordered" evidence="1">
    <location>
        <begin position="1"/>
        <end position="21"/>
    </location>
</feature>
<sequence>MPNNIAPVSAASSSKASSDLASVENRLDIATIQTLTENEQNLLQLNRNHAKQYMSQAERNIAKQLADNSRVVISTSDESLPETEQNLLHSKRNNDKQRDDTSKDVTSK</sequence>
<reference evidence="2 3" key="1">
    <citation type="submission" date="2019-09" db="EMBL/GenBank/DDBJ databases">
        <title>Draft genome sequencing and comparative genomics of hatchery-associated Vibrios.</title>
        <authorList>
            <person name="Kehlet-Delgado H."/>
            <person name="Mueller R.S."/>
        </authorList>
    </citation>
    <scope>NUCLEOTIDE SEQUENCE [LARGE SCALE GENOMIC DNA]</scope>
    <source>
        <strain evidence="2 3">99-46-Y</strain>
    </source>
</reference>
<proteinExistence type="predicted"/>
<dbReference type="Proteomes" id="UP000565719">
    <property type="component" value="Unassembled WGS sequence"/>
</dbReference>